<dbReference type="GO" id="GO:0000209">
    <property type="term" value="P:protein polyubiquitination"/>
    <property type="evidence" value="ECO:0007669"/>
    <property type="project" value="TreeGrafter"/>
</dbReference>
<dbReference type="OMA" id="DINYHIS"/>
<feature type="non-terminal residue" evidence="2">
    <location>
        <position position="1"/>
    </location>
</feature>
<dbReference type="EMBL" id="CH479182">
    <property type="protein sequence ID" value="EDW33880.1"/>
    <property type="molecule type" value="Genomic_DNA"/>
</dbReference>
<evidence type="ECO:0000256" key="1">
    <source>
        <dbReference type="SAM" id="MobiDB-lite"/>
    </source>
</evidence>
<sequence>SCTDLVTKFNSKGESILLFLIQTVGRQIVEQRQYRFNVRVRNVGNTTGSTNGNNTAISNRKSSSLDVESEMPDHDLEPPKFARKALERLLIDWNAVRCMIMSGAEKNDINYHISPSNIAESPSPDSFNTFIQTQQGSTLLDKFTHSLIVKCTGDHLDTLLLTLVRELQNVGITNRCKEAEEVARRFVRSVARVFVIFNLEKQPNPEKRKLHTACNKYVQSCVKVFQTLHRISIEELCEVSEALIAPVRLGVVRPTAPFTMSSSNLDNSDDLFSVDPLAPSNVEPLSENVLGHDAANDQSTSFNIQQNYDVVAMETIRDASESEEAINREANSHTQDDDLIENQRNEDGLQDDESDNDFTFNDAETESDSDDNQSNQEVQRNVPTGATAGSETDIGVLFLEDESGDSSAQEEDGSEDGESDDHSDEFNFNDQQLERRNTSSNARSDLAPQTMQWAIRSRDTARSSLRVPTGSNLVFIDPMALRRSTVPATTAVTTPSAESHTMATTASNLARAFGAFVEKRLKSTWGLDVYSDGRNGSTAKVWCLFDQLY</sequence>
<feature type="compositionally biased region" description="Polar residues" evidence="1">
    <location>
        <begin position="372"/>
        <end position="390"/>
    </location>
</feature>
<reference evidence="2 3" key="1">
    <citation type="journal article" date="2007" name="Nature">
        <title>Evolution of genes and genomes on the Drosophila phylogeny.</title>
        <authorList>
            <consortium name="Drosophila 12 Genomes Consortium"/>
            <person name="Clark A.G."/>
            <person name="Eisen M.B."/>
            <person name="Smith D.R."/>
            <person name="Bergman C.M."/>
            <person name="Oliver B."/>
            <person name="Markow T.A."/>
            <person name="Kaufman T.C."/>
            <person name="Kellis M."/>
            <person name="Gelbart W."/>
            <person name="Iyer V.N."/>
            <person name="Pollard D.A."/>
            <person name="Sackton T.B."/>
            <person name="Larracuente A.M."/>
            <person name="Singh N.D."/>
            <person name="Abad J.P."/>
            <person name="Abt D.N."/>
            <person name="Adryan B."/>
            <person name="Aguade M."/>
            <person name="Akashi H."/>
            <person name="Anderson W.W."/>
            <person name="Aquadro C.F."/>
            <person name="Ardell D.H."/>
            <person name="Arguello R."/>
            <person name="Artieri C.G."/>
            <person name="Barbash D.A."/>
            <person name="Barker D."/>
            <person name="Barsanti P."/>
            <person name="Batterham P."/>
            <person name="Batzoglou S."/>
            <person name="Begun D."/>
            <person name="Bhutkar A."/>
            <person name="Blanco E."/>
            <person name="Bosak S.A."/>
            <person name="Bradley R.K."/>
            <person name="Brand A.D."/>
            <person name="Brent M.R."/>
            <person name="Brooks A.N."/>
            <person name="Brown R.H."/>
            <person name="Butlin R.K."/>
            <person name="Caggese C."/>
            <person name="Calvi B.R."/>
            <person name="Bernardo de Carvalho A."/>
            <person name="Caspi A."/>
            <person name="Castrezana S."/>
            <person name="Celniker S.E."/>
            <person name="Chang J.L."/>
            <person name="Chapple C."/>
            <person name="Chatterji S."/>
            <person name="Chinwalla A."/>
            <person name="Civetta A."/>
            <person name="Clifton S.W."/>
            <person name="Comeron J.M."/>
            <person name="Costello J.C."/>
            <person name="Coyne J.A."/>
            <person name="Daub J."/>
            <person name="David R.G."/>
            <person name="Delcher A.L."/>
            <person name="Delehaunty K."/>
            <person name="Do C.B."/>
            <person name="Ebling H."/>
            <person name="Edwards K."/>
            <person name="Eickbush T."/>
            <person name="Evans J.D."/>
            <person name="Filipski A."/>
            <person name="Findeiss S."/>
            <person name="Freyhult E."/>
            <person name="Fulton L."/>
            <person name="Fulton R."/>
            <person name="Garcia A.C."/>
            <person name="Gardiner A."/>
            <person name="Garfield D.A."/>
            <person name="Garvin B.E."/>
            <person name="Gibson G."/>
            <person name="Gilbert D."/>
            <person name="Gnerre S."/>
            <person name="Godfrey J."/>
            <person name="Good R."/>
            <person name="Gotea V."/>
            <person name="Gravely B."/>
            <person name="Greenberg A.J."/>
            <person name="Griffiths-Jones S."/>
            <person name="Gross S."/>
            <person name="Guigo R."/>
            <person name="Gustafson E.A."/>
            <person name="Haerty W."/>
            <person name="Hahn M.W."/>
            <person name="Halligan D.L."/>
            <person name="Halpern A.L."/>
            <person name="Halter G.M."/>
            <person name="Han M.V."/>
            <person name="Heger A."/>
            <person name="Hillier L."/>
            <person name="Hinrichs A.S."/>
            <person name="Holmes I."/>
            <person name="Hoskins R.A."/>
            <person name="Hubisz M.J."/>
            <person name="Hultmark D."/>
            <person name="Huntley M.A."/>
            <person name="Jaffe D.B."/>
            <person name="Jagadeeshan S."/>
            <person name="Jeck W.R."/>
            <person name="Johnson J."/>
            <person name="Jones C.D."/>
            <person name="Jordan W.C."/>
            <person name="Karpen G.H."/>
            <person name="Kataoka E."/>
            <person name="Keightley P.D."/>
            <person name="Kheradpour P."/>
            <person name="Kirkness E.F."/>
            <person name="Koerich L.B."/>
            <person name="Kristiansen K."/>
            <person name="Kudrna D."/>
            <person name="Kulathinal R.J."/>
            <person name="Kumar S."/>
            <person name="Kwok R."/>
            <person name="Lander E."/>
            <person name="Langley C.H."/>
            <person name="Lapoint R."/>
            <person name="Lazzaro B.P."/>
            <person name="Lee S.J."/>
            <person name="Levesque L."/>
            <person name="Li R."/>
            <person name="Lin C.F."/>
            <person name="Lin M.F."/>
            <person name="Lindblad-Toh K."/>
            <person name="Llopart A."/>
            <person name="Long M."/>
            <person name="Low L."/>
            <person name="Lozovsky E."/>
            <person name="Lu J."/>
            <person name="Luo M."/>
            <person name="Machado C.A."/>
            <person name="Makalowski W."/>
            <person name="Marzo M."/>
            <person name="Matsuda M."/>
            <person name="Matzkin L."/>
            <person name="McAllister B."/>
            <person name="McBride C.S."/>
            <person name="McKernan B."/>
            <person name="McKernan K."/>
            <person name="Mendez-Lago M."/>
            <person name="Minx P."/>
            <person name="Mollenhauer M.U."/>
            <person name="Montooth K."/>
            <person name="Mount S.M."/>
            <person name="Mu X."/>
            <person name="Myers E."/>
            <person name="Negre B."/>
            <person name="Newfeld S."/>
            <person name="Nielsen R."/>
            <person name="Noor M.A."/>
            <person name="O'Grady P."/>
            <person name="Pachter L."/>
            <person name="Papaceit M."/>
            <person name="Parisi M.J."/>
            <person name="Parisi M."/>
            <person name="Parts L."/>
            <person name="Pedersen J.S."/>
            <person name="Pesole G."/>
            <person name="Phillippy A.M."/>
            <person name="Ponting C.P."/>
            <person name="Pop M."/>
            <person name="Porcelli D."/>
            <person name="Powell J.R."/>
            <person name="Prohaska S."/>
            <person name="Pruitt K."/>
            <person name="Puig M."/>
            <person name="Quesneville H."/>
            <person name="Ram K.R."/>
            <person name="Rand D."/>
            <person name="Rasmussen M.D."/>
            <person name="Reed L.K."/>
            <person name="Reenan R."/>
            <person name="Reily A."/>
            <person name="Remington K.A."/>
            <person name="Rieger T.T."/>
            <person name="Ritchie M.G."/>
            <person name="Robin C."/>
            <person name="Rogers Y.H."/>
            <person name="Rohde C."/>
            <person name="Rozas J."/>
            <person name="Rubenfield M.J."/>
            <person name="Ruiz A."/>
            <person name="Russo S."/>
            <person name="Salzberg S.L."/>
            <person name="Sanchez-Gracia A."/>
            <person name="Saranga D.J."/>
            <person name="Sato H."/>
            <person name="Schaeffer S.W."/>
            <person name="Schatz M.C."/>
            <person name="Schlenke T."/>
            <person name="Schwartz R."/>
            <person name="Segarra C."/>
            <person name="Singh R.S."/>
            <person name="Sirot L."/>
            <person name="Sirota M."/>
            <person name="Sisneros N.B."/>
            <person name="Smith C.D."/>
            <person name="Smith T.F."/>
            <person name="Spieth J."/>
            <person name="Stage D.E."/>
            <person name="Stark A."/>
            <person name="Stephan W."/>
            <person name="Strausberg R.L."/>
            <person name="Strempel S."/>
            <person name="Sturgill D."/>
            <person name="Sutton G."/>
            <person name="Sutton G.G."/>
            <person name="Tao W."/>
            <person name="Teichmann S."/>
            <person name="Tobari Y.N."/>
            <person name="Tomimura Y."/>
            <person name="Tsolas J.M."/>
            <person name="Valente V.L."/>
            <person name="Venter E."/>
            <person name="Venter J.C."/>
            <person name="Vicario S."/>
            <person name="Vieira F.G."/>
            <person name="Vilella A.J."/>
            <person name="Villasante A."/>
            <person name="Walenz B."/>
            <person name="Wang J."/>
            <person name="Wasserman M."/>
            <person name="Watts T."/>
            <person name="Wilson D."/>
            <person name="Wilson R.K."/>
            <person name="Wing R.A."/>
            <person name="Wolfner M.F."/>
            <person name="Wong A."/>
            <person name="Wong G.K."/>
            <person name="Wu C.I."/>
            <person name="Wu G."/>
            <person name="Yamamoto D."/>
            <person name="Yang H.P."/>
            <person name="Yang S.P."/>
            <person name="Yorke J.A."/>
            <person name="Yoshida K."/>
            <person name="Zdobnov E."/>
            <person name="Zhang P."/>
            <person name="Zhang Y."/>
            <person name="Zimin A.V."/>
            <person name="Baldwin J."/>
            <person name="Abdouelleil A."/>
            <person name="Abdulkadir J."/>
            <person name="Abebe A."/>
            <person name="Abera B."/>
            <person name="Abreu J."/>
            <person name="Acer S.C."/>
            <person name="Aftuck L."/>
            <person name="Alexander A."/>
            <person name="An P."/>
            <person name="Anderson E."/>
            <person name="Anderson S."/>
            <person name="Arachi H."/>
            <person name="Azer M."/>
            <person name="Bachantsang P."/>
            <person name="Barry A."/>
            <person name="Bayul T."/>
            <person name="Berlin A."/>
            <person name="Bessette D."/>
            <person name="Bloom T."/>
            <person name="Blye J."/>
            <person name="Boguslavskiy L."/>
            <person name="Bonnet C."/>
            <person name="Boukhgalter B."/>
            <person name="Bourzgui I."/>
            <person name="Brown A."/>
            <person name="Cahill P."/>
            <person name="Channer S."/>
            <person name="Cheshatsang Y."/>
            <person name="Chuda L."/>
            <person name="Citroen M."/>
            <person name="Collymore A."/>
            <person name="Cooke P."/>
            <person name="Costello M."/>
            <person name="D'Aco K."/>
            <person name="Daza R."/>
            <person name="De Haan G."/>
            <person name="DeGray S."/>
            <person name="DeMaso C."/>
            <person name="Dhargay N."/>
            <person name="Dooley K."/>
            <person name="Dooley E."/>
            <person name="Doricent M."/>
            <person name="Dorje P."/>
            <person name="Dorjee K."/>
            <person name="Dupes A."/>
            <person name="Elong R."/>
            <person name="Falk J."/>
            <person name="Farina A."/>
            <person name="Faro S."/>
            <person name="Ferguson D."/>
            <person name="Fisher S."/>
            <person name="Foley C.D."/>
            <person name="Franke A."/>
            <person name="Friedrich D."/>
            <person name="Gadbois L."/>
            <person name="Gearin G."/>
            <person name="Gearin C.R."/>
            <person name="Giannoukos G."/>
            <person name="Goode T."/>
            <person name="Graham J."/>
            <person name="Grandbois E."/>
            <person name="Grewal S."/>
            <person name="Gyaltsen K."/>
            <person name="Hafez N."/>
            <person name="Hagos B."/>
            <person name="Hall J."/>
            <person name="Henson C."/>
            <person name="Hollinger A."/>
            <person name="Honan T."/>
            <person name="Huard M.D."/>
            <person name="Hughes L."/>
            <person name="Hurhula B."/>
            <person name="Husby M.E."/>
            <person name="Kamat A."/>
            <person name="Kanga B."/>
            <person name="Kashin S."/>
            <person name="Khazanovich D."/>
            <person name="Kisner P."/>
            <person name="Lance K."/>
            <person name="Lara M."/>
            <person name="Lee W."/>
            <person name="Lennon N."/>
            <person name="Letendre F."/>
            <person name="LeVine R."/>
            <person name="Lipovsky A."/>
            <person name="Liu X."/>
            <person name="Liu J."/>
            <person name="Liu S."/>
            <person name="Lokyitsang T."/>
            <person name="Lokyitsang Y."/>
            <person name="Lubonja R."/>
            <person name="Lui A."/>
            <person name="MacDonald P."/>
            <person name="Magnisalis V."/>
            <person name="Maru K."/>
            <person name="Matthews C."/>
            <person name="McCusker W."/>
            <person name="McDonough S."/>
            <person name="Mehta T."/>
            <person name="Meldrim J."/>
            <person name="Meneus L."/>
            <person name="Mihai O."/>
            <person name="Mihalev A."/>
            <person name="Mihova T."/>
            <person name="Mittelman R."/>
            <person name="Mlenga V."/>
            <person name="Montmayeur A."/>
            <person name="Mulrain L."/>
            <person name="Navidi A."/>
            <person name="Naylor J."/>
            <person name="Negash T."/>
            <person name="Nguyen T."/>
            <person name="Nguyen N."/>
            <person name="Nicol R."/>
            <person name="Norbu C."/>
            <person name="Norbu N."/>
            <person name="Novod N."/>
            <person name="O'Neill B."/>
            <person name="Osman S."/>
            <person name="Markiewicz E."/>
            <person name="Oyono O.L."/>
            <person name="Patti C."/>
            <person name="Phunkhang P."/>
            <person name="Pierre F."/>
            <person name="Priest M."/>
            <person name="Raghuraman S."/>
            <person name="Rege F."/>
            <person name="Reyes R."/>
            <person name="Rise C."/>
            <person name="Rogov P."/>
            <person name="Ross K."/>
            <person name="Ryan E."/>
            <person name="Settipalli S."/>
            <person name="Shea T."/>
            <person name="Sherpa N."/>
            <person name="Shi L."/>
            <person name="Shih D."/>
            <person name="Sparrow T."/>
            <person name="Spaulding J."/>
            <person name="Stalker J."/>
            <person name="Stange-Thomann N."/>
            <person name="Stavropoulos S."/>
            <person name="Stone C."/>
            <person name="Strader C."/>
            <person name="Tesfaye S."/>
            <person name="Thomson T."/>
            <person name="Thoulutsang Y."/>
            <person name="Thoulutsang D."/>
            <person name="Topham K."/>
            <person name="Topping I."/>
            <person name="Tsamla T."/>
            <person name="Vassiliev H."/>
            <person name="Vo A."/>
            <person name="Wangchuk T."/>
            <person name="Wangdi T."/>
            <person name="Weiand M."/>
            <person name="Wilkinson J."/>
            <person name="Wilson A."/>
            <person name="Yadav S."/>
            <person name="Young G."/>
            <person name="Yu Q."/>
            <person name="Zembek L."/>
            <person name="Zhong D."/>
            <person name="Zimmer A."/>
            <person name="Zwirko Z."/>
            <person name="Jaffe D.B."/>
            <person name="Alvarez P."/>
            <person name="Brockman W."/>
            <person name="Butler J."/>
            <person name="Chin C."/>
            <person name="Gnerre S."/>
            <person name="Grabherr M."/>
            <person name="Kleber M."/>
            <person name="Mauceli E."/>
            <person name="MacCallum I."/>
        </authorList>
    </citation>
    <scope>NUCLEOTIDE SEQUENCE [LARGE SCALE GENOMIC DNA]</scope>
    <source>
        <strain evidence="3">MSH-3 / Tucson 14011-0111.49</strain>
    </source>
</reference>
<feature type="compositionally biased region" description="Low complexity" evidence="1">
    <location>
        <begin position="45"/>
        <end position="55"/>
    </location>
</feature>
<dbReference type="GO" id="GO:0090263">
    <property type="term" value="P:positive regulation of canonical Wnt signaling pathway"/>
    <property type="evidence" value="ECO:0007669"/>
    <property type="project" value="TreeGrafter"/>
</dbReference>
<evidence type="ECO:0000313" key="3">
    <source>
        <dbReference type="Proteomes" id="UP000008744"/>
    </source>
</evidence>
<dbReference type="Proteomes" id="UP000008744">
    <property type="component" value="Unassembled WGS sequence"/>
</dbReference>
<proteinExistence type="predicted"/>
<keyword evidence="3" id="KW-1185">Reference proteome</keyword>
<dbReference type="STRING" id="7234.B4GE45"/>
<feature type="region of interest" description="Disordered" evidence="1">
    <location>
        <begin position="45"/>
        <end position="76"/>
    </location>
</feature>
<feature type="compositionally biased region" description="Polar residues" evidence="1">
    <location>
        <begin position="56"/>
        <end position="66"/>
    </location>
</feature>
<evidence type="ECO:0000313" key="2">
    <source>
        <dbReference type="EMBL" id="EDW33880.1"/>
    </source>
</evidence>
<dbReference type="OrthoDB" id="298098at2759"/>
<name>B4GE45_DROPE</name>
<gene>
    <name evidence="2" type="primary">Dper\GL21950</name>
    <name evidence="2" type="ORF">Dper_GL21950</name>
</gene>
<dbReference type="GO" id="GO:0005737">
    <property type="term" value="C:cytoplasm"/>
    <property type="evidence" value="ECO:0007669"/>
    <property type="project" value="TreeGrafter"/>
</dbReference>
<organism evidence="3">
    <name type="scientific">Drosophila persimilis</name>
    <name type="common">Fruit fly</name>
    <dbReference type="NCBI Taxonomy" id="7234"/>
    <lineage>
        <taxon>Eukaryota</taxon>
        <taxon>Metazoa</taxon>
        <taxon>Ecdysozoa</taxon>
        <taxon>Arthropoda</taxon>
        <taxon>Hexapoda</taxon>
        <taxon>Insecta</taxon>
        <taxon>Pterygota</taxon>
        <taxon>Neoptera</taxon>
        <taxon>Endopterygota</taxon>
        <taxon>Diptera</taxon>
        <taxon>Brachycera</taxon>
        <taxon>Muscomorpha</taxon>
        <taxon>Ephydroidea</taxon>
        <taxon>Drosophilidae</taxon>
        <taxon>Drosophila</taxon>
        <taxon>Sophophora</taxon>
    </lineage>
</organism>
<feature type="compositionally biased region" description="Basic and acidic residues" evidence="1">
    <location>
        <begin position="319"/>
        <end position="347"/>
    </location>
</feature>
<dbReference type="PANTHER" id="PTHR46276:SF1">
    <property type="entry name" value="E3 UBIQUITIN-PROTEIN LIGASE UBR5"/>
    <property type="match status" value="1"/>
</dbReference>
<dbReference type="AlphaFoldDB" id="B4GE45"/>
<accession>B4GE45</accession>
<dbReference type="PANTHER" id="PTHR46276">
    <property type="entry name" value="E3 UBIQUITIN-PROTEIN LIGASE UBR5"/>
    <property type="match status" value="1"/>
</dbReference>
<feature type="compositionally biased region" description="Polar residues" evidence="1">
    <location>
        <begin position="438"/>
        <end position="449"/>
    </location>
</feature>
<protein>
    <submittedName>
        <fullName evidence="2">GL21950</fullName>
    </submittedName>
</protein>
<dbReference type="HOGENOM" id="CLU_496601_0_0_1"/>
<feature type="region of interest" description="Disordered" evidence="1">
    <location>
        <begin position="319"/>
        <end position="449"/>
    </location>
</feature>
<dbReference type="GO" id="GO:0034450">
    <property type="term" value="F:ubiquitin-ubiquitin ligase activity"/>
    <property type="evidence" value="ECO:0007669"/>
    <property type="project" value="TreeGrafter"/>
</dbReference>
<feature type="compositionally biased region" description="Acidic residues" evidence="1">
    <location>
        <begin position="399"/>
        <end position="423"/>
    </location>
</feature>
<dbReference type="eggNOG" id="KOG0943">
    <property type="taxonomic scope" value="Eukaryota"/>
</dbReference>
<dbReference type="GO" id="GO:0005634">
    <property type="term" value="C:nucleus"/>
    <property type="evidence" value="ECO:0007669"/>
    <property type="project" value="TreeGrafter"/>
</dbReference>